<dbReference type="Proteomes" id="UP001396334">
    <property type="component" value="Unassembled WGS sequence"/>
</dbReference>
<comment type="caution">
    <text evidence="2">The sequence shown here is derived from an EMBL/GenBank/DDBJ whole genome shotgun (WGS) entry which is preliminary data.</text>
</comment>
<keyword evidence="3" id="KW-1185">Reference proteome</keyword>
<evidence type="ECO:0000256" key="1">
    <source>
        <dbReference type="SAM" id="MobiDB-lite"/>
    </source>
</evidence>
<accession>A0ABR1ZYF2</accession>
<evidence type="ECO:0000313" key="2">
    <source>
        <dbReference type="EMBL" id="KAK8485776.1"/>
    </source>
</evidence>
<proteinExistence type="predicted"/>
<name>A0ABR1ZYF2_9ROSI</name>
<feature type="region of interest" description="Disordered" evidence="1">
    <location>
        <begin position="163"/>
        <end position="183"/>
    </location>
</feature>
<protein>
    <submittedName>
        <fullName evidence="2">Uncharacterized protein</fullName>
    </submittedName>
</protein>
<dbReference type="EMBL" id="JBBPBN010000479">
    <property type="protein sequence ID" value="KAK8485776.1"/>
    <property type="molecule type" value="Genomic_DNA"/>
</dbReference>
<sequence>MKGCPSAESRRKAGGPEALGLQSCCAILAWMEKSFKQTLLMGQLNPRTLHYIHRNTFWDVRPSYHTSNILRLILSIRDVLKRYIRSIIGDCSNTNVWSDIGRGKLDQSIRRESDLPTILAHPKPETSKWKMWHRKSFDEYYFEENEAERSLFLWAGHNSKQNEMLHSRQHRKRSRSNGSLPMK</sequence>
<reference evidence="2 3" key="1">
    <citation type="journal article" date="2024" name="G3 (Bethesda)">
        <title>Genome assembly of Hibiscus sabdariffa L. provides insights into metabolisms of medicinal natural products.</title>
        <authorList>
            <person name="Kim T."/>
        </authorList>
    </citation>
    <scope>NUCLEOTIDE SEQUENCE [LARGE SCALE GENOMIC DNA]</scope>
    <source>
        <strain evidence="2">TK-2024</strain>
        <tissue evidence="2">Old leaves</tissue>
    </source>
</reference>
<organism evidence="2 3">
    <name type="scientific">Hibiscus sabdariffa</name>
    <name type="common">roselle</name>
    <dbReference type="NCBI Taxonomy" id="183260"/>
    <lineage>
        <taxon>Eukaryota</taxon>
        <taxon>Viridiplantae</taxon>
        <taxon>Streptophyta</taxon>
        <taxon>Embryophyta</taxon>
        <taxon>Tracheophyta</taxon>
        <taxon>Spermatophyta</taxon>
        <taxon>Magnoliopsida</taxon>
        <taxon>eudicotyledons</taxon>
        <taxon>Gunneridae</taxon>
        <taxon>Pentapetalae</taxon>
        <taxon>rosids</taxon>
        <taxon>malvids</taxon>
        <taxon>Malvales</taxon>
        <taxon>Malvaceae</taxon>
        <taxon>Malvoideae</taxon>
        <taxon>Hibiscus</taxon>
    </lineage>
</organism>
<gene>
    <name evidence="2" type="ORF">V6N11_034303</name>
</gene>
<evidence type="ECO:0000313" key="3">
    <source>
        <dbReference type="Proteomes" id="UP001396334"/>
    </source>
</evidence>